<proteinExistence type="predicted"/>
<evidence type="ECO:0000313" key="2">
    <source>
        <dbReference type="Proteomes" id="UP000664835"/>
    </source>
</evidence>
<organism evidence="1 2">
    <name type="scientific">Thiomicrorhabdus marina</name>
    <dbReference type="NCBI Taxonomy" id="2818442"/>
    <lineage>
        <taxon>Bacteria</taxon>
        <taxon>Pseudomonadati</taxon>
        <taxon>Pseudomonadota</taxon>
        <taxon>Gammaproteobacteria</taxon>
        <taxon>Thiotrichales</taxon>
        <taxon>Piscirickettsiaceae</taxon>
        <taxon>Thiomicrorhabdus</taxon>
    </lineage>
</organism>
<dbReference type="PANTHER" id="PTHR40266:SF2">
    <property type="entry name" value="TOXIN HIGB-1"/>
    <property type="match status" value="1"/>
</dbReference>
<dbReference type="SUPFAM" id="SSF143011">
    <property type="entry name" value="RelE-like"/>
    <property type="match status" value="1"/>
</dbReference>
<gene>
    <name evidence="1" type="ORF">J3998_09010</name>
</gene>
<accession>A0ABS3Q6M4</accession>
<dbReference type="RefSeq" id="WP_208150329.1">
    <property type="nucleotide sequence ID" value="NZ_JAGETV010000016.1"/>
</dbReference>
<dbReference type="Pfam" id="PF05015">
    <property type="entry name" value="HigB-like_toxin"/>
    <property type="match status" value="1"/>
</dbReference>
<evidence type="ECO:0000313" key="1">
    <source>
        <dbReference type="EMBL" id="MBO1927713.1"/>
    </source>
</evidence>
<dbReference type="InterPro" id="IPR035093">
    <property type="entry name" value="RelE/ParE_toxin_dom_sf"/>
</dbReference>
<dbReference type="InterPro" id="IPR007711">
    <property type="entry name" value="HigB-1"/>
</dbReference>
<reference evidence="1 2" key="1">
    <citation type="submission" date="2021-03" db="EMBL/GenBank/DDBJ databases">
        <title>Thiomicrorhabdus sp.nov.,novel sulfur-oxidizing bacteria isolated from coastal sediment.</title>
        <authorList>
            <person name="Liu X."/>
        </authorList>
    </citation>
    <scope>NUCLEOTIDE SEQUENCE [LARGE SCALE GENOMIC DNA]</scope>
    <source>
        <strain evidence="1 2">6S2-11</strain>
    </source>
</reference>
<dbReference type="PANTHER" id="PTHR40266">
    <property type="entry name" value="TOXIN HIGB-1"/>
    <property type="match status" value="1"/>
</dbReference>
<comment type="caution">
    <text evidence="1">The sequence shown here is derived from an EMBL/GenBank/DDBJ whole genome shotgun (WGS) entry which is preliminary data.</text>
</comment>
<dbReference type="EMBL" id="JAGETV010000016">
    <property type="protein sequence ID" value="MBO1927713.1"/>
    <property type="molecule type" value="Genomic_DNA"/>
</dbReference>
<sequence>MIKSFKHKGLERFFVSGSRKGIQPEHARKLQMRLAAIHSATEIEDIDLPGYRLHSLKGDREGVWSITVNGNWRITFEFVDGNAYILNYEDYH</sequence>
<name>A0ABS3Q6M4_9GAMM</name>
<dbReference type="Proteomes" id="UP000664835">
    <property type="component" value="Unassembled WGS sequence"/>
</dbReference>
<dbReference type="Gene3D" id="3.30.2310.20">
    <property type="entry name" value="RelE-like"/>
    <property type="match status" value="1"/>
</dbReference>
<protein>
    <submittedName>
        <fullName evidence="1">Type II toxin-antitoxin system RelE/ParE family toxin</fullName>
    </submittedName>
</protein>
<keyword evidence="2" id="KW-1185">Reference proteome</keyword>